<dbReference type="InterPro" id="IPR001173">
    <property type="entry name" value="Glyco_trans_2-like"/>
</dbReference>
<feature type="domain" description="Glycosyltransferase 2-like" evidence="2">
    <location>
        <begin position="11"/>
        <end position="134"/>
    </location>
</feature>
<dbReference type="Proteomes" id="UP001589833">
    <property type="component" value="Unassembled WGS sequence"/>
</dbReference>
<proteinExistence type="inferred from homology"/>
<dbReference type="RefSeq" id="WP_273841988.1">
    <property type="nucleotide sequence ID" value="NZ_JAQQWT010000004.1"/>
</dbReference>
<accession>A0ABV6NER8</accession>
<dbReference type="PANTHER" id="PTHR22916">
    <property type="entry name" value="GLYCOSYLTRANSFERASE"/>
    <property type="match status" value="1"/>
</dbReference>
<reference evidence="3 4" key="1">
    <citation type="submission" date="2024-09" db="EMBL/GenBank/DDBJ databases">
        <authorList>
            <person name="Sun Q."/>
            <person name="Mori K."/>
        </authorList>
    </citation>
    <scope>NUCLEOTIDE SEQUENCE [LARGE SCALE GENOMIC DNA]</scope>
    <source>
        <strain evidence="3 4">NCAIM B.02301</strain>
    </source>
</reference>
<dbReference type="InterPro" id="IPR029044">
    <property type="entry name" value="Nucleotide-diphossugar_trans"/>
</dbReference>
<comment type="caution">
    <text evidence="3">The sequence shown here is derived from an EMBL/GenBank/DDBJ whole genome shotgun (WGS) entry which is preliminary data.</text>
</comment>
<name>A0ABV6NER8_9BACI</name>
<dbReference type="Gene3D" id="3.90.550.10">
    <property type="entry name" value="Spore Coat Polysaccharide Biosynthesis Protein SpsA, Chain A"/>
    <property type="match status" value="1"/>
</dbReference>
<evidence type="ECO:0000259" key="2">
    <source>
        <dbReference type="Pfam" id="PF00535"/>
    </source>
</evidence>
<dbReference type="SUPFAM" id="SSF53448">
    <property type="entry name" value="Nucleotide-diphospho-sugar transferases"/>
    <property type="match status" value="1"/>
</dbReference>
<dbReference type="CDD" id="cd00761">
    <property type="entry name" value="Glyco_tranf_GTA_type"/>
    <property type="match status" value="1"/>
</dbReference>
<evidence type="ECO:0000256" key="1">
    <source>
        <dbReference type="ARBA" id="ARBA00006739"/>
    </source>
</evidence>
<comment type="similarity">
    <text evidence="1">Belongs to the glycosyltransferase 2 family.</text>
</comment>
<evidence type="ECO:0000313" key="3">
    <source>
        <dbReference type="EMBL" id="MFC0559257.1"/>
    </source>
</evidence>
<evidence type="ECO:0000313" key="4">
    <source>
        <dbReference type="Proteomes" id="UP001589833"/>
    </source>
</evidence>
<gene>
    <name evidence="3" type="ORF">ACFFH4_09380</name>
</gene>
<organism evidence="3 4">
    <name type="scientific">Halalkalibacter alkalisediminis</name>
    <dbReference type="NCBI Taxonomy" id="935616"/>
    <lineage>
        <taxon>Bacteria</taxon>
        <taxon>Bacillati</taxon>
        <taxon>Bacillota</taxon>
        <taxon>Bacilli</taxon>
        <taxon>Bacillales</taxon>
        <taxon>Bacillaceae</taxon>
        <taxon>Halalkalibacter</taxon>
    </lineage>
</organism>
<dbReference type="Pfam" id="PF00535">
    <property type="entry name" value="Glycos_transf_2"/>
    <property type="match status" value="1"/>
</dbReference>
<keyword evidence="4" id="KW-1185">Reference proteome</keyword>
<protein>
    <submittedName>
        <fullName evidence="3">Glycosyltransferase family 2 protein</fullName>
    </submittedName>
</protein>
<dbReference type="PANTHER" id="PTHR22916:SF3">
    <property type="entry name" value="UDP-GLCNAC:BETAGAL BETA-1,3-N-ACETYLGLUCOSAMINYLTRANSFERASE-LIKE PROTEIN 1"/>
    <property type="match status" value="1"/>
</dbReference>
<dbReference type="EMBL" id="JBHLTR010000013">
    <property type="protein sequence ID" value="MFC0559257.1"/>
    <property type="molecule type" value="Genomic_DNA"/>
</dbReference>
<sequence>MSSATEKPLVSIVTPVYNAERFVTETIHSVTAQTYSNWELIVVDDCSNDQSKEIIRSFQEKDDRIKYECLETNMGAAVARNTGIKKAVGKYVAFLDSDDLWRPEKLEKQVAFMEDGQKLFSFTGYQLLNEDGSERGKVISVPKVVTYESLLKNTIIGCLTVMLNIEVLGKVQMPTIRTRQDFVLWLSILKNGHVAYGLQEDLAWYRKVKNSISSNKLNAAKRNWKIYREFENLPFFKACYVFINYAWNGLRKA</sequence>